<feature type="compositionally biased region" description="Low complexity" evidence="1">
    <location>
        <begin position="124"/>
        <end position="140"/>
    </location>
</feature>
<dbReference type="InterPro" id="IPR011009">
    <property type="entry name" value="Kinase-like_dom_sf"/>
</dbReference>
<dbReference type="SUPFAM" id="SSF56112">
    <property type="entry name" value="Protein kinase-like (PK-like)"/>
    <property type="match status" value="1"/>
</dbReference>
<evidence type="ECO:0000313" key="4">
    <source>
        <dbReference type="Proteomes" id="UP001283341"/>
    </source>
</evidence>
<gene>
    <name evidence="3" type="ORF">B0H66DRAFT_634994</name>
</gene>
<reference evidence="3" key="2">
    <citation type="submission" date="2023-06" db="EMBL/GenBank/DDBJ databases">
        <authorList>
            <consortium name="Lawrence Berkeley National Laboratory"/>
            <person name="Haridas S."/>
            <person name="Hensen N."/>
            <person name="Bonometti L."/>
            <person name="Westerberg I."/>
            <person name="Brannstrom I.O."/>
            <person name="Guillou S."/>
            <person name="Cros-Aarteil S."/>
            <person name="Calhoun S."/>
            <person name="Kuo A."/>
            <person name="Mondo S."/>
            <person name="Pangilinan J."/>
            <person name="Riley R."/>
            <person name="Labutti K."/>
            <person name="Andreopoulos B."/>
            <person name="Lipzen A."/>
            <person name="Chen C."/>
            <person name="Yanf M."/>
            <person name="Daum C."/>
            <person name="Ng V."/>
            <person name="Clum A."/>
            <person name="Steindorff A."/>
            <person name="Ohm R."/>
            <person name="Martin F."/>
            <person name="Silar P."/>
            <person name="Natvig D."/>
            <person name="Lalanne C."/>
            <person name="Gautier V."/>
            <person name="Ament-Velasquez S.L."/>
            <person name="Kruys A."/>
            <person name="Hutchinson M.I."/>
            <person name="Powell A.J."/>
            <person name="Barry K."/>
            <person name="Miller A.N."/>
            <person name="Grigoriev I.V."/>
            <person name="Debuchy R."/>
            <person name="Gladieux P."/>
            <person name="Thoren M.H."/>
            <person name="Johannesson H."/>
        </authorList>
    </citation>
    <scope>NUCLEOTIDE SEQUENCE</scope>
    <source>
        <strain evidence="3">CBS 118394</strain>
    </source>
</reference>
<dbReference type="PANTHER" id="PTHR21310">
    <property type="entry name" value="AMINOGLYCOSIDE PHOSPHOTRANSFERASE-RELATED-RELATED"/>
    <property type="match status" value="1"/>
</dbReference>
<keyword evidence="4" id="KW-1185">Reference proteome</keyword>
<dbReference type="AlphaFoldDB" id="A0AAE0IRU3"/>
<sequence length="320" mass="35463">MEEITGDPAACPRLVRYELAPATEWVCVNCPNTAVARRNQTSYRLVVVSIQDDEAHKKMVNAVAAEIGKLVQKQATEKMRPYRKMAFVAPNPEGREDSSRPQTNKGEGSSSGSGLGATLGTGQFGQQQQQPATSPAPTGPKWSAEEEAKLITMLNARTISRHIYESGEFAPRNLSAIAEKTGPIEPTSAPNFARSSQYYAAYDMRRTNGFFLGHVNREPLGNIIFTNEIRPSAGPFQSVAEFHDWLSLQIRTGKEAHWPGKQPWEIPDPYRDGISDDAAVVFTHADLHPSNIIVSSGSPCKLVALIDWRQSEWYPEYWEC</sequence>
<feature type="region of interest" description="Disordered" evidence="1">
    <location>
        <begin position="87"/>
        <end position="142"/>
    </location>
</feature>
<dbReference type="Proteomes" id="UP001283341">
    <property type="component" value="Unassembled WGS sequence"/>
</dbReference>
<feature type="domain" description="Aminoglycoside phosphotransferase" evidence="2">
    <location>
        <begin position="264"/>
        <end position="315"/>
    </location>
</feature>
<name>A0AAE0IRU3_9PEZI</name>
<protein>
    <recommendedName>
        <fullName evidence="2">Aminoglycoside phosphotransferase domain-containing protein</fullName>
    </recommendedName>
</protein>
<comment type="caution">
    <text evidence="3">The sequence shown here is derived from an EMBL/GenBank/DDBJ whole genome shotgun (WGS) entry which is preliminary data.</text>
</comment>
<evidence type="ECO:0000313" key="3">
    <source>
        <dbReference type="EMBL" id="KAK3329875.1"/>
    </source>
</evidence>
<dbReference type="InterPro" id="IPR002575">
    <property type="entry name" value="Aminoglycoside_PTrfase"/>
</dbReference>
<reference evidence="3" key="1">
    <citation type="journal article" date="2023" name="Mol. Phylogenet. Evol.">
        <title>Genome-scale phylogeny and comparative genomics of the fungal order Sordariales.</title>
        <authorList>
            <person name="Hensen N."/>
            <person name="Bonometti L."/>
            <person name="Westerberg I."/>
            <person name="Brannstrom I.O."/>
            <person name="Guillou S."/>
            <person name="Cros-Aarteil S."/>
            <person name="Calhoun S."/>
            <person name="Haridas S."/>
            <person name="Kuo A."/>
            <person name="Mondo S."/>
            <person name="Pangilinan J."/>
            <person name="Riley R."/>
            <person name="LaButti K."/>
            <person name="Andreopoulos B."/>
            <person name="Lipzen A."/>
            <person name="Chen C."/>
            <person name="Yan M."/>
            <person name="Daum C."/>
            <person name="Ng V."/>
            <person name="Clum A."/>
            <person name="Steindorff A."/>
            <person name="Ohm R.A."/>
            <person name="Martin F."/>
            <person name="Silar P."/>
            <person name="Natvig D.O."/>
            <person name="Lalanne C."/>
            <person name="Gautier V."/>
            <person name="Ament-Velasquez S.L."/>
            <person name="Kruys A."/>
            <person name="Hutchinson M.I."/>
            <person name="Powell A.J."/>
            <person name="Barry K."/>
            <person name="Miller A.N."/>
            <person name="Grigoriev I.V."/>
            <person name="Debuchy R."/>
            <person name="Gladieux P."/>
            <person name="Hiltunen Thoren M."/>
            <person name="Johannesson H."/>
        </authorList>
    </citation>
    <scope>NUCLEOTIDE SEQUENCE</scope>
    <source>
        <strain evidence="3">CBS 118394</strain>
    </source>
</reference>
<dbReference type="InterPro" id="IPR051678">
    <property type="entry name" value="AGP_Transferase"/>
</dbReference>
<proteinExistence type="predicted"/>
<dbReference type="Pfam" id="PF01636">
    <property type="entry name" value="APH"/>
    <property type="match status" value="1"/>
</dbReference>
<feature type="compositionally biased region" description="Gly residues" evidence="1">
    <location>
        <begin position="109"/>
        <end position="123"/>
    </location>
</feature>
<accession>A0AAE0IRU3</accession>
<dbReference type="EMBL" id="JAUEDM010000001">
    <property type="protein sequence ID" value="KAK3329875.1"/>
    <property type="molecule type" value="Genomic_DNA"/>
</dbReference>
<evidence type="ECO:0000259" key="2">
    <source>
        <dbReference type="Pfam" id="PF01636"/>
    </source>
</evidence>
<dbReference type="PANTHER" id="PTHR21310:SF54">
    <property type="entry name" value="AMINOGLYCOSIDE PHOSPHOTRANSFERASE DOMAIN-CONTAINING PROTEIN"/>
    <property type="match status" value="1"/>
</dbReference>
<organism evidence="3 4">
    <name type="scientific">Apodospora peruviana</name>
    <dbReference type="NCBI Taxonomy" id="516989"/>
    <lineage>
        <taxon>Eukaryota</taxon>
        <taxon>Fungi</taxon>
        <taxon>Dikarya</taxon>
        <taxon>Ascomycota</taxon>
        <taxon>Pezizomycotina</taxon>
        <taxon>Sordariomycetes</taxon>
        <taxon>Sordariomycetidae</taxon>
        <taxon>Sordariales</taxon>
        <taxon>Lasiosphaeriaceae</taxon>
        <taxon>Apodospora</taxon>
    </lineage>
</organism>
<evidence type="ECO:0000256" key="1">
    <source>
        <dbReference type="SAM" id="MobiDB-lite"/>
    </source>
</evidence>